<dbReference type="Proteomes" id="UP000564644">
    <property type="component" value="Unassembled WGS sequence"/>
</dbReference>
<proteinExistence type="predicted"/>
<dbReference type="Gene3D" id="3.40.50.720">
    <property type="entry name" value="NAD(P)-binding Rossmann-like Domain"/>
    <property type="match status" value="1"/>
</dbReference>
<gene>
    <name evidence="1" type="ORF">H7C18_10930</name>
</gene>
<evidence type="ECO:0000313" key="2">
    <source>
        <dbReference type="Proteomes" id="UP000564644"/>
    </source>
</evidence>
<keyword evidence="2" id="KW-1185">Reference proteome</keyword>
<dbReference type="InterPro" id="IPR036291">
    <property type="entry name" value="NAD(P)-bd_dom_sf"/>
</dbReference>
<organism evidence="1 2">
    <name type="scientific">Cohnella zeiphila</name>
    <dbReference type="NCBI Taxonomy" id="2761120"/>
    <lineage>
        <taxon>Bacteria</taxon>
        <taxon>Bacillati</taxon>
        <taxon>Bacillota</taxon>
        <taxon>Bacilli</taxon>
        <taxon>Bacillales</taxon>
        <taxon>Paenibacillaceae</taxon>
        <taxon>Cohnella</taxon>
    </lineage>
</organism>
<comment type="caution">
    <text evidence="1">The sequence shown here is derived from an EMBL/GenBank/DDBJ whole genome shotgun (WGS) entry which is preliminary data.</text>
</comment>
<dbReference type="AlphaFoldDB" id="A0A7X0SK11"/>
<dbReference type="EMBL" id="JACJVO010000012">
    <property type="protein sequence ID" value="MBB6731420.1"/>
    <property type="molecule type" value="Genomic_DNA"/>
</dbReference>
<evidence type="ECO:0000313" key="1">
    <source>
        <dbReference type="EMBL" id="MBB6731420.1"/>
    </source>
</evidence>
<dbReference type="SUPFAM" id="SSF51735">
    <property type="entry name" value="NAD(P)-binding Rossmann-fold domains"/>
    <property type="match status" value="1"/>
</dbReference>
<name>A0A7X0SK11_9BACL</name>
<accession>A0A7X0SK11</accession>
<reference evidence="1 2" key="1">
    <citation type="submission" date="2020-08" db="EMBL/GenBank/DDBJ databases">
        <title>Cohnella phylogeny.</title>
        <authorList>
            <person name="Dunlap C."/>
        </authorList>
    </citation>
    <scope>NUCLEOTIDE SEQUENCE [LARGE SCALE GENOMIC DNA]</scope>
    <source>
        <strain evidence="1 2">CBP 2801</strain>
    </source>
</reference>
<sequence length="124" mass="13641">MEGLSFIQADLHLLAMLRPEANGERFIASSAETLSMLDIANILRKHLGEDAKNAPKGELPNILVRAIAIFKPQLRMIATLLGQDMSTSNQKAKRLLGWTPRSAEEAIAATGKSMIKIMKEQKKS</sequence>
<protein>
    <submittedName>
        <fullName evidence="1">Uncharacterized protein</fullName>
    </submittedName>
</protein>
<dbReference type="RefSeq" id="WP_185129095.1">
    <property type="nucleotide sequence ID" value="NZ_JACJVO010000012.1"/>
</dbReference>